<reference evidence="3" key="1">
    <citation type="journal article" date="2017" name="Nat. Commun.">
        <title>The North American bullfrog draft genome provides insight into hormonal regulation of long noncoding RNA.</title>
        <authorList>
            <person name="Hammond S.A."/>
            <person name="Warren R.L."/>
            <person name="Vandervalk B.P."/>
            <person name="Kucuk E."/>
            <person name="Khan H."/>
            <person name="Gibb E.A."/>
            <person name="Pandoh P."/>
            <person name="Kirk H."/>
            <person name="Zhao Y."/>
            <person name="Jones M."/>
            <person name="Mungall A.J."/>
            <person name="Coope R."/>
            <person name="Pleasance S."/>
            <person name="Moore R.A."/>
            <person name="Holt R.A."/>
            <person name="Round J.M."/>
            <person name="Ohora S."/>
            <person name="Walle B.V."/>
            <person name="Veldhoen N."/>
            <person name="Helbing C.C."/>
            <person name="Birol I."/>
        </authorList>
    </citation>
    <scope>NUCLEOTIDE SEQUENCE [LARGE SCALE GENOMIC DNA]</scope>
</reference>
<sequence>MGTFFVLDFRQRPLRKGKWKATKHVLRAATGFPENGKKPLYQKCIDKMVAKESQEYLKDLLSSFKKEIQSTMAPLRSAIKKLEAPSSIKDTNSLLKAIANTLGIKEHKSAELTIHDKMYKELQPRKPSTFPVPKTLKDIFKKKKSVKTQRRNSSCQPQSNADPFSETDTKTWAKCPKVDASLAKVTNKSDLAFDNAGTLRDPMEIRQ</sequence>
<dbReference type="EMBL" id="KZ060730">
    <property type="protein sequence ID" value="PIO11887.1"/>
    <property type="molecule type" value="Genomic_DNA"/>
</dbReference>
<name>A0A2G9Q8G1_AQUCT</name>
<organism evidence="2 3">
    <name type="scientific">Aquarana catesbeiana</name>
    <name type="common">American bullfrog</name>
    <name type="synonym">Rana catesbeiana</name>
    <dbReference type="NCBI Taxonomy" id="8400"/>
    <lineage>
        <taxon>Eukaryota</taxon>
        <taxon>Metazoa</taxon>
        <taxon>Chordata</taxon>
        <taxon>Craniata</taxon>
        <taxon>Vertebrata</taxon>
        <taxon>Euteleostomi</taxon>
        <taxon>Amphibia</taxon>
        <taxon>Batrachia</taxon>
        <taxon>Anura</taxon>
        <taxon>Neobatrachia</taxon>
        <taxon>Ranoidea</taxon>
        <taxon>Ranidae</taxon>
        <taxon>Aquarana</taxon>
    </lineage>
</organism>
<feature type="compositionally biased region" description="Polar residues" evidence="1">
    <location>
        <begin position="151"/>
        <end position="162"/>
    </location>
</feature>
<dbReference type="AlphaFoldDB" id="A0A2G9Q8G1"/>
<protein>
    <submittedName>
        <fullName evidence="2">Uncharacterized protein</fullName>
    </submittedName>
</protein>
<proteinExistence type="predicted"/>
<keyword evidence="3" id="KW-1185">Reference proteome</keyword>
<evidence type="ECO:0000256" key="1">
    <source>
        <dbReference type="SAM" id="MobiDB-lite"/>
    </source>
</evidence>
<evidence type="ECO:0000313" key="3">
    <source>
        <dbReference type="Proteomes" id="UP000228934"/>
    </source>
</evidence>
<dbReference type="Proteomes" id="UP000228934">
    <property type="component" value="Unassembled WGS sequence"/>
</dbReference>
<feature type="region of interest" description="Disordered" evidence="1">
    <location>
        <begin position="142"/>
        <end position="170"/>
    </location>
</feature>
<evidence type="ECO:0000313" key="2">
    <source>
        <dbReference type="EMBL" id="PIO11887.1"/>
    </source>
</evidence>
<gene>
    <name evidence="2" type="ORF">AB205_0024670</name>
</gene>
<accession>A0A2G9Q8G1</accession>